<dbReference type="Pfam" id="PF02518">
    <property type="entry name" value="HATPase_c"/>
    <property type="match status" value="1"/>
</dbReference>
<dbReference type="InterPro" id="IPR036890">
    <property type="entry name" value="HATPase_C_sf"/>
</dbReference>
<evidence type="ECO:0000256" key="4">
    <source>
        <dbReference type="ARBA" id="ARBA00022553"/>
    </source>
</evidence>
<evidence type="ECO:0000256" key="8">
    <source>
        <dbReference type="SAM" id="Coils"/>
    </source>
</evidence>
<dbReference type="SUPFAM" id="SSF47384">
    <property type="entry name" value="Homodimeric domain of signal transducing histidine kinase"/>
    <property type="match status" value="1"/>
</dbReference>
<evidence type="ECO:0000259" key="11">
    <source>
        <dbReference type="PROSITE" id="PS50885"/>
    </source>
</evidence>
<dbReference type="GO" id="GO:0016020">
    <property type="term" value="C:membrane"/>
    <property type="evidence" value="ECO:0007669"/>
    <property type="project" value="UniProtKB-SubCell"/>
</dbReference>
<dbReference type="PRINTS" id="PR00344">
    <property type="entry name" value="BCTRLSENSOR"/>
</dbReference>
<protein>
    <recommendedName>
        <fullName evidence="3">histidine kinase</fullName>
        <ecNumber evidence="3">2.7.13.3</ecNumber>
    </recommendedName>
</protein>
<dbReference type="InterPro" id="IPR003660">
    <property type="entry name" value="HAMP_dom"/>
</dbReference>
<keyword evidence="7" id="KW-0902">Two-component regulatory system</keyword>
<dbReference type="PROSITE" id="PS50885">
    <property type="entry name" value="HAMP"/>
    <property type="match status" value="1"/>
</dbReference>
<dbReference type="GO" id="GO:0000155">
    <property type="term" value="F:phosphorelay sensor kinase activity"/>
    <property type="evidence" value="ECO:0007669"/>
    <property type="project" value="InterPro"/>
</dbReference>
<dbReference type="InterPro" id="IPR005467">
    <property type="entry name" value="His_kinase_dom"/>
</dbReference>
<dbReference type="CDD" id="cd06225">
    <property type="entry name" value="HAMP"/>
    <property type="match status" value="1"/>
</dbReference>
<feature type="domain" description="Histidine kinase" evidence="10">
    <location>
        <begin position="339"/>
        <end position="605"/>
    </location>
</feature>
<sequence length="625" mass="70228">MKHKYVQKQAHFLLRKTLKLCLINLSWCKQTLGNLSISSKITCGYTLAVGIAVLGTTVGLAVGNYYETKATIEAEKWHKAGEVLHKLQVVLLQTRSHQQKLIYLIQKPQQFQTEYSHLRGKLNELKSLLSEIQSSQTFTKLKELQPLAGNGSTMLETYYQQMKQLLDRTNLQIIKPEELPKLQSSLLNFTNSKTVLKIDAFSDNLTKLAEFVFQEEHKAKEFREHGEMVQVSAPIASMLISVVLAMLLAIQTSRAIARPLKDATRVAEQVTEKANFDLQVPVVTKDEVGILAASLNELIQKVKHLLEEQKAAAERQRQMQETQLIQSEKMSSLGRMLAGVAHEINNPVNFIYGNIGYANDYIQDLFALLQTYKNEIPNPPLAVQKLAEEIDIEFLEEDLPKVLQSMKMGAERVHQIVLSLKDFSRLDEAAPQSVDLHACIDSTLLILHNRIKKGINVVLNYGDIPEIEGYTGLLYQVFMNLLSNAIDALEPETMSSGAVLNTAAPNNRLVETPKNTQLKEIVITTERQDKNWVKVRIADTGNGISPENMTKIFDNFFTTKARGIGTGLGLSISRQIVEEKHGGRINFTSYVGQGSEFAIALPIKHRIETREFPNGRFQIANCIYS</sequence>
<reference evidence="12" key="1">
    <citation type="journal article" date="2015" name="ISME J.">
        <title>Draft Genome Sequence of Streptomyces incarnatus NRRL8089, which Produces the Nucleoside Antibiotic Sinefungin.</title>
        <authorList>
            <person name="Oshima K."/>
            <person name="Hattori M."/>
            <person name="Shimizu H."/>
            <person name="Fukuda K."/>
            <person name="Nemoto M."/>
            <person name="Inagaki K."/>
            <person name="Tamura T."/>
        </authorList>
    </citation>
    <scope>NUCLEOTIDE SEQUENCE</scope>
    <source>
        <strain evidence="12">FACHB-1375</strain>
    </source>
</reference>
<evidence type="ECO:0000256" key="2">
    <source>
        <dbReference type="ARBA" id="ARBA00004370"/>
    </source>
</evidence>
<dbReference type="SUPFAM" id="SSF55874">
    <property type="entry name" value="ATPase domain of HSP90 chaperone/DNA topoisomerase II/histidine kinase"/>
    <property type="match status" value="1"/>
</dbReference>
<gene>
    <name evidence="12" type="ORF">H6G03_06735</name>
</gene>
<dbReference type="InterPro" id="IPR003594">
    <property type="entry name" value="HATPase_dom"/>
</dbReference>
<comment type="catalytic activity">
    <reaction evidence="1">
        <text>ATP + protein L-histidine = ADP + protein N-phospho-L-histidine.</text>
        <dbReference type="EC" id="2.7.13.3"/>
    </reaction>
</comment>
<dbReference type="Gene3D" id="1.10.287.130">
    <property type="match status" value="1"/>
</dbReference>
<evidence type="ECO:0000256" key="6">
    <source>
        <dbReference type="ARBA" id="ARBA00022777"/>
    </source>
</evidence>
<feature type="transmembrane region" description="Helical" evidence="9">
    <location>
        <begin position="228"/>
        <end position="250"/>
    </location>
</feature>
<dbReference type="Gene3D" id="3.30.565.10">
    <property type="entry name" value="Histidine kinase-like ATPase, C-terminal domain"/>
    <property type="match status" value="1"/>
</dbReference>
<feature type="domain" description="HAMP" evidence="11">
    <location>
        <begin position="254"/>
        <end position="307"/>
    </location>
</feature>
<dbReference type="SUPFAM" id="SSF158472">
    <property type="entry name" value="HAMP domain-like"/>
    <property type="match status" value="1"/>
</dbReference>
<evidence type="ECO:0000259" key="10">
    <source>
        <dbReference type="PROSITE" id="PS50109"/>
    </source>
</evidence>
<dbReference type="EMBL" id="JACJPW010000012">
    <property type="protein sequence ID" value="MBD2180798.1"/>
    <property type="molecule type" value="Genomic_DNA"/>
</dbReference>
<keyword evidence="6" id="KW-0418">Kinase</keyword>
<keyword evidence="9" id="KW-0472">Membrane</keyword>
<dbReference type="InterPro" id="IPR004358">
    <property type="entry name" value="Sig_transdc_His_kin-like_C"/>
</dbReference>
<feature type="coiled-coil region" evidence="8">
    <location>
        <begin position="292"/>
        <end position="323"/>
    </location>
</feature>
<evidence type="ECO:0000256" key="3">
    <source>
        <dbReference type="ARBA" id="ARBA00012438"/>
    </source>
</evidence>
<evidence type="ECO:0000313" key="12">
    <source>
        <dbReference type="EMBL" id="MBD2180798.1"/>
    </source>
</evidence>
<keyword evidence="13" id="KW-1185">Reference proteome</keyword>
<dbReference type="EC" id="2.7.13.3" evidence="3"/>
<dbReference type="RefSeq" id="WP_190463362.1">
    <property type="nucleotide sequence ID" value="NZ_JACJPW010000012.1"/>
</dbReference>
<keyword evidence="9" id="KW-1133">Transmembrane helix</keyword>
<dbReference type="AlphaFoldDB" id="A0A926VCD7"/>
<dbReference type="InterPro" id="IPR036097">
    <property type="entry name" value="HisK_dim/P_sf"/>
</dbReference>
<comment type="caution">
    <text evidence="12">The sequence shown here is derived from an EMBL/GenBank/DDBJ whole genome shotgun (WGS) entry which is preliminary data.</text>
</comment>
<dbReference type="PROSITE" id="PS50109">
    <property type="entry name" value="HIS_KIN"/>
    <property type="match status" value="1"/>
</dbReference>
<reference evidence="12" key="2">
    <citation type="submission" date="2020-08" db="EMBL/GenBank/DDBJ databases">
        <authorList>
            <person name="Chen M."/>
            <person name="Teng W."/>
            <person name="Zhao L."/>
            <person name="Hu C."/>
            <person name="Zhou Y."/>
            <person name="Han B."/>
            <person name="Song L."/>
            <person name="Shu W."/>
        </authorList>
    </citation>
    <scope>NUCLEOTIDE SEQUENCE</scope>
    <source>
        <strain evidence="12">FACHB-1375</strain>
    </source>
</reference>
<dbReference type="SMART" id="SM00304">
    <property type="entry name" value="HAMP"/>
    <property type="match status" value="1"/>
</dbReference>
<organism evidence="12 13">
    <name type="scientific">Aerosakkonema funiforme FACHB-1375</name>
    <dbReference type="NCBI Taxonomy" id="2949571"/>
    <lineage>
        <taxon>Bacteria</taxon>
        <taxon>Bacillati</taxon>
        <taxon>Cyanobacteriota</taxon>
        <taxon>Cyanophyceae</taxon>
        <taxon>Oscillatoriophycideae</taxon>
        <taxon>Aerosakkonematales</taxon>
        <taxon>Aerosakkonemataceae</taxon>
        <taxon>Aerosakkonema</taxon>
    </lineage>
</organism>
<dbReference type="PANTHER" id="PTHR43065:SF50">
    <property type="entry name" value="HISTIDINE KINASE"/>
    <property type="match status" value="1"/>
</dbReference>
<dbReference type="PANTHER" id="PTHR43065">
    <property type="entry name" value="SENSOR HISTIDINE KINASE"/>
    <property type="match status" value="1"/>
</dbReference>
<evidence type="ECO:0000256" key="5">
    <source>
        <dbReference type="ARBA" id="ARBA00022679"/>
    </source>
</evidence>
<keyword evidence="5" id="KW-0808">Transferase</keyword>
<keyword evidence="4" id="KW-0597">Phosphoprotein</keyword>
<dbReference type="Gene3D" id="6.10.340.10">
    <property type="match status" value="1"/>
</dbReference>
<evidence type="ECO:0000256" key="7">
    <source>
        <dbReference type="ARBA" id="ARBA00023012"/>
    </source>
</evidence>
<keyword evidence="8" id="KW-0175">Coiled coil</keyword>
<dbReference type="InterPro" id="IPR003661">
    <property type="entry name" value="HisK_dim/P_dom"/>
</dbReference>
<accession>A0A926VCD7</accession>
<dbReference type="Proteomes" id="UP000641646">
    <property type="component" value="Unassembled WGS sequence"/>
</dbReference>
<proteinExistence type="predicted"/>
<evidence type="ECO:0000256" key="1">
    <source>
        <dbReference type="ARBA" id="ARBA00000085"/>
    </source>
</evidence>
<dbReference type="Pfam" id="PF00672">
    <property type="entry name" value="HAMP"/>
    <property type="match status" value="1"/>
</dbReference>
<dbReference type="CDD" id="cd00082">
    <property type="entry name" value="HisKA"/>
    <property type="match status" value="1"/>
</dbReference>
<evidence type="ECO:0000313" key="13">
    <source>
        <dbReference type="Proteomes" id="UP000641646"/>
    </source>
</evidence>
<dbReference type="SMART" id="SM00387">
    <property type="entry name" value="HATPase_c"/>
    <property type="match status" value="1"/>
</dbReference>
<name>A0A926VCD7_9CYAN</name>
<evidence type="ECO:0000256" key="9">
    <source>
        <dbReference type="SAM" id="Phobius"/>
    </source>
</evidence>
<keyword evidence="9" id="KW-0812">Transmembrane</keyword>
<comment type="subcellular location">
    <subcellularLocation>
        <location evidence="2">Membrane</location>
    </subcellularLocation>
</comment>